<name>A0A3M6UY09_POCDA</name>
<protein>
    <recommendedName>
        <fullName evidence="10">G-protein coupled receptors family 1 profile domain-containing protein</fullName>
    </recommendedName>
</protein>
<keyword evidence="6 9" id="KW-0472">Membrane</keyword>
<sequence>MQLWFWILGWLLSILAMTGNGFIIFLVCSKRQLRTKTNAFIVSLAVADFCVGMITVPSLFVCESLDLCNNRPISMVVWMIRNLFAFASVANLCSLVLDRYIAIVKPLKYLTIMKRRRVIQMVILSWVVPTAIMTFAANVILNTSFSQNLNIPKNTLSVMFISFEIFSSFVLICVFTSMLKVVFKHNRATRSLAKQLRFNHQVSFKTQEKSAIIMMGIVVGLFLMCYGSFMRCSLIRISGIVKACNDREYRIILLGLNSATNPLAYSFFKRDIKKDIKRRFCCPVSSNKRQLRTKTNALIVSLAVADFCVGMSAVPPLFMCEMAGSCNHLGTMVITWTTKSLFQYASVTNLCCLVLDRYIAVVKPLKYLTFMKRRRVIQMVTLSWVIPIVLIFFTYIVLSISFFQKSILPIKVITVMFISLEMFPSMLLICFFVAMLKLVFKHNRAARFLAKQLRFNHQVFFKTQEKSAIIMMGIVIGLFLVCYGIFLRCSFTVVSDMDTSCNDTQFKMPLLVLNSAINPLAYSFFKRDIKKEIKGHFCCSVSSKSNRIHPLNENSSA</sequence>
<evidence type="ECO:0000313" key="11">
    <source>
        <dbReference type="EMBL" id="RMX58552.1"/>
    </source>
</evidence>
<keyword evidence="12" id="KW-1185">Reference proteome</keyword>
<dbReference type="SUPFAM" id="SSF81321">
    <property type="entry name" value="Family A G protein-coupled receptor-like"/>
    <property type="match status" value="2"/>
</dbReference>
<accession>A0A3M6UY09</accession>
<evidence type="ECO:0000256" key="4">
    <source>
        <dbReference type="ARBA" id="ARBA00022989"/>
    </source>
</evidence>
<keyword evidence="8" id="KW-0807">Transducer</keyword>
<feature type="transmembrane region" description="Helical" evidence="9">
    <location>
        <begin position="341"/>
        <end position="360"/>
    </location>
</feature>
<feature type="transmembrane region" description="Helical" evidence="9">
    <location>
        <begin position="118"/>
        <end position="141"/>
    </location>
</feature>
<dbReference type="PANTHER" id="PTHR24249:SF372">
    <property type="entry name" value="G-PROTEIN COUPLED RECEPTORS FAMILY 1 PROFILE DOMAIN-CONTAINING PROTEIN"/>
    <property type="match status" value="1"/>
</dbReference>
<feature type="transmembrane region" description="Helical" evidence="9">
    <location>
        <begin position="506"/>
        <end position="525"/>
    </location>
</feature>
<evidence type="ECO:0000256" key="3">
    <source>
        <dbReference type="ARBA" id="ARBA00022692"/>
    </source>
</evidence>
<reference evidence="11 12" key="1">
    <citation type="journal article" date="2018" name="Sci. Rep.">
        <title>Comparative analysis of the Pocillopora damicornis genome highlights role of immune system in coral evolution.</title>
        <authorList>
            <person name="Cunning R."/>
            <person name="Bay R.A."/>
            <person name="Gillette P."/>
            <person name="Baker A.C."/>
            <person name="Traylor-Knowles N."/>
        </authorList>
    </citation>
    <scope>NUCLEOTIDE SEQUENCE [LARGE SCALE GENOMIC DNA]</scope>
    <source>
        <strain evidence="11">RSMAS</strain>
        <tissue evidence="11">Whole animal</tissue>
    </source>
</reference>
<feature type="transmembrane region" description="Helical" evidence="9">
    <location>
        <begin position="73"/>
        <end position="97"/>
    </location>
</feature>
<comment type="caution">
    <text evidence="11">The sequence shown here is derived from an EMBL/GenBank/DDBJ whole genome shotgun (WGS) entry which is preliminary data.</text>
</comment>
<feature type="transmembrane region" description="Helical" evidence="9">
    <location>
        <begin position="415"/>
        <end position="440"/>
    </location>
</feature>
<evidence type="ECO:0000256" key="5">
    <source>
        <dbReference type="ARBA" id="ARBA00023040"/>
    </source>
</evidence>
<feature type="transmembrane region" description="Helical" evidence="9">
    <location>
        <begin position="6"/>
        <end position="27"/>
    </location>
</feature>
<evidence type="ECO:0000256" key="8">
    <source>
        <dbReference type="ARBA" id="ARBA00023224"/>
    </source>
</evidence>
<evidence type="ECO:0000256" key="9">
    <source>
        <dbReference type="SAM" id="Phobius"/>
    </source>
</evidence>
<evidence type="ECO:0000256" key="7">
    <source>
        <dbReference type="ARBA" id="ARBA00023170"/>
    </source>
</evidence>
<dbReference type="CDD" id="cd00637">
    <property type="entry name" value="7tm_classA_rhodopsin-like"/>
    <property type="match status" value="1"/>
</dbReference>
<feature type="transmembrane region" description="Helical" evidence="9">
    <location>
        <begin position="161"/>
        <end position="183"/>
    </location>
</feature>
<feature type="transmembrane region" description="Helical" evidence="9">
    <location>
        <begin position="297"/>
        <end position="318"/>
    </location>
</feature>
<dbReference type="PRINTS" id="PR00237">
    <property type="entry name" value="GPCRRHODOPSN"/>
</dbReference>
<keyword evidence="7" id="KW-0675">Receptor</keyword>
<feature type="domain" description="G-protein coupled receptors family 1 profile" evidence="10">
    <location>
        <begin position="19"/>
        <end position="265"/>
    </location>
</feature>
<dbReference type="PROSITE" id="PS50262">
    <property type="entry name" value="G_PROTEIN_RECEP_F1_2"/>
    <property type="match status" value="2"/>
</dbReference>
<dbReference type="InterPro" id="IPR017452">
    <property type="entry name" value="GPCR_Rhodpsn_7TM"/>
</dbReference>
<evidence type="ECO:0000256" key="6">
    <source>
        <dbReference type="ARBA" id="ARBA00023136"/>
    </source>
</evidence>
<keyword evidence="5" id="KW-0297">G-protein coupled receptor</keyword>
<feature type="transmembrane region" description="Helical" evidence="9">
    <location>
        <begin position="468"/>
        <end position="486"/>
    </location>
</feature>
<keyword evidence="3 9" id="KW-0812">Transmembrane</keyword>
<dbReference type="GO" id="GO:0005886">
    <property type="term" value="C:plasma membrane"/>
    <property type="evidence" value="ECO:0007669"/>
    <property type="project" value="UniProtKB-SubCell"/>
</dbReference>
<proteinExistence type="predicted"/>
<dbReference type="AlphaFoldDB" id="A0A3M6UY09"/>
<feature type="transmembrane region" description="Helical" evidence="9">
    <location>
        <begin position="249"/>
        <end position="268"/>
    </location>
</feature>
<keyword evidence="4 9" id="KW-1133">Transmembrane helix</keyword>
<dbReference type="Gene3D" id="1.20.1070.10">
    <property type="entry name" value="Rhodopsin 7-helix transmembrane proteins"/>
    <property type="match status" value="2"/>
</dbReference>
<evidence type="ECO:0000256" key="1">
    <source>
        <dbReference type="ARBA" id="ARBA00004651"/>
    </source>
</evidence>
<dbReference type="EMBL" id="RCHS01000487">
    <property type="protein sequence ID" value="RMX58552.1"/>
    <property type="molecule type" value="Genomic_DNA"/>
</dbReference>
<feature type="transmembrane region" description="Helical" evidence="9">
    <location>
        <begin position="39"/>
        <end position="61"/>
    </location>
</feature>
<dbReference type="InterPro" id="IPR000276">
    <property type="entry name" value="GPCR_Rhodpsn"/>
</dbReference>
<feature type="transmembrane region" description="Helical" evidence="9">
    <location>
        <begin position="211"/>
        <end position="229"/>
    </location>
</feature>
<gene>
    <name evidence="11" type="ORF">pdam_00020107</name>
</gene>
<dbReference type="PANTHER" id="PTHR24249">
    <property type="entry name" value="HISTAMINE RECEPTOR-RELATED G-PROTEIN COUPLED RECEPTOR"/>
    <property type="match status" value="1"/>
</dbReference>
<keyword evidence="2" id="KW-1003">Cell membrane</keyword>
<feature type="transmembrane region" description="Helical" evidence="9">
    <location>
        <begin position="381"/>
        <end position="403"/>
    </location>
</feature>
<organism evidence="11 12">
    <name type="scientific">Pocillopora damicornis</name>
    <name type="common">Cauliflower coral</name>
    <name type="synonym">Millepora damicornis</name>
    <dbReference type="NCBI Taxonomy" id="46731"/>
    <lineage>
        <taxon>Eukaryota</taxon>
        <taxon>Metazoa</taxon>
        <taxon>Cnidaria</taxon>
        <taxon>Anthozoa</taxon>
        <taxon>Hexacorallia</taxon>
        <taxon>Scleractinia</taxon>
        <taxon>Astrocoeniina</taxon>
        <taxon>Pocilloporidae</taxon>
        <taxon>Pocillopora</taxon>
    </lineage>
</organism>
<dbReference type="OrthoDB" id="10254436at2759"/>
<evidence type="ECO:0000256" key="2">
    <source>
        <dbReference type="ARBA" id="ARBA00022475"/>
    </source>
</evidence>
<dbReference type="Proteomes" id="UP000275408">
    <property type="component" value="Unassembled WGS sequence"/>
</dbReference>
<dbReference type="Pfam" id="PF00001">
    <property type="entry name" value="7tm_1"/>
    <property type="match status" value="2"/>
</dbReference>
<comment type="subcellular location">
    <subcellularLocation>
        <location evidence="1">Cell membrane</location>
        <topology evidence="1">Multi-pass membrane protein</topology>
    </subcellularLocation>
</comment>
<feature type="domain" description="G-protein coupled receptors family 1 profile" evidence="10">
    <location>
        <begin position="260"/>
        <end position="522"/>
    </location>
</feature>
<dbReference type="GO" id="GO:0004930">
    <property type="term" value="F:G protein-coupled receptor activity"/>
    <property type="evidence" value="ECO:0007669"/>
    <property type="project" value="UniProtKB-KW"/>
</dbReference>
<dbReference type="InterPro" id="IPR050569">
    <property type="entry name" value="TAAR"/>
</dbReference>
<evidence type="ECO:0000313" key="12">
    <source>
        <dbReference type="Proteomes" id="UP000275408"/>
    </source>
</evidence>
<evidence type="ECO:0000259" key="10">
    <source>
        <dbReference type="PROSITE" id="PS50262"/>
    </source>
</evidence>